<evidence type="ECO:0000313" key="13">
    <source>
        <dbReference type="Proteomes" id="UP000243297"/>
    </source>
</evidence>
<gene>
    <name evidence="12" type="ORF">SAMN02745191_0968</name>
</gene>
<evidence type="ECO:0000256" key="5">
    <source>
        <dbReference type="ARBA" id="ARBA00022801"/>
    </source>
</evidence>
<dbReference type="GO" id="GO:0005737">
    <property type="term" value="C:cytoplasm"/>
    <property type="evidence" value="ECO:0007669"/>
    <property type="project" value="UniProtKB-SubCell"/>
</dbReference>
<evidence type="ECO:0000256" key="2">
    <source>
        <dbReference type="ARBA" id="ARBA00009902"/>
    </source>
</evidence>
<dbReference type="UniPathway" id="UPA00238"/>
<keyword evidence="5 8" id="KW-0378">Hydrolase</keyword>
<dbReference type="STRING" id="118967.SAMN02745191_0968"/>
<dbReference type="NCBIfam" id="TIGR01322">
    <property type="entry name" value="scrB_fam"/>
    <property type="match status" value="1"/>
</dbReference>
<evidence type="ECO:0000256" key="9">
    <source>
        <dbReference type="RuleBase" id="RU365015"/>
    </source>
</evidence>
<dbReference type="InterPro" id="IPR013189">
    <property type="entry name" value="Glyco_hydro_32_C"/>
</dbReference>
<dbReference type="Gene3D" id="2.115.10.20">
    <property type="entry name" value="Glycosyl hydrolase domain, family 43"/>
    <property type="match status" value="1"/>
</dbReference>
<dbReference type="Pfam" id="PF08244">
    <property type="entry name" value="Glyco_hydro_32C"/>
    <property type="match status" value="1"/>
</dbReference>
<comment type="function">
    <text evidence="9">Enables the bacterium to metabolize sucrose as a sole carbon source.</text>
</comment>
<dbReference type="AlphaFoldDB" id="A0A1T4LMP1"/>
<evidence type="ECO:0000256" key="4">
    <source>
        <dbReference type="ARBA" id="ARBA00019623"/>
    </source>
</evidence>
<protein>
    <recommendedName>
        <fullName evidence="4 8">Sucrose-6-phosphate hydrolase</fullName>
        <ecNumber evidence="3 8">3.2.1.26</ecNumber>
    </recommendedName>
    <alternativeName>
        <fullName evidence="7 9">Invertase</fullName>
    </alternativeName>
</protein>
<organism evidence="12 13">
    <name type="scientific">Anaerorhabdus furcosa</name>
    <dbReference type="NCBI Taxonomy" id="118967"/>
    <lineage>
        <taxon>Bacteria</taxon>
        <taxon>Bacillati</taxon>
        <taxon>Bacillota</taxon>
        <taxon>Erysipelotrichia</taxon>
        <taxon>Erysipelotrichales</taxon>
        <taxon>Erysipelotrichaceae</taxon>
        <taxon>Anaerorhabdus</taxon>
    </lineage>
</organism>
<accession>A0A1T4LMP1</accession>
<dbReference type="CDD" id="cd18623">
    <property type="entry name" value="GH32_ScrB-like"/>
    <property type="match status" value="1"/>
</dbReference>
<dbReference type="GO" id="GO:0005985">
    <property type="term" value="P:sucrose metabolic process"/>
    <property type="evidence" value="ECO:0007669"/>
    <property type="project" value="UniProtKB-UniPathway"/>
</dbReference>
<evidence type="ECO:0000259" key="10">
    <source>
        <dbReference type="Pfam" id="PF00251"/>
    </source>
</evidence>
<evidence type="ECO:0000259" key="11">
    <source>
        <dbReference type="Pfam" id="PF08244"/>
    </source>
</evidence>
<comment type="similarity">
    <text evidence="2 8">Belongs to the glycosyl hydrolase 32 family.</text>
</comment>
<dbReference type="InterPro" id="IPR023296">
    <property type="entry name" value="Glyco_hydro_beta-prop_sf"/>
</dbReference>
<dbReference type="Pfam" id="PF00251">
    <property type="entry name" value="Glyco_hydro_32N"/>
    <property type="match status" value="1"/>
</dbReference>
<dbReference type="Gene3D" id="2.60.120.560">
    <property type="entry name" value="Exo-inulinase, domain 1"/>
    <property type="match status" value="1"/>
</dbReference>
<dbReference type="InterPro" id="IPR001362">
    <property type="entry name" value="Glyco_hydro_32"/>
</dbReference>
<dbReference type="EC" id="3.2.1.26" evidence="3 8"/>
<evidence type="ECO:0000256" key="3">
    <source>
        <dbReference type="ARBA" id="ARBA00012758"/>
    </source>
</evidence>
<feature type="domain" description="Glycosyl hydrolase family 32 C-terminal" evidence="11">
    <location>
        <begin position="421"/>
        <end position="453"/>
    </location>
</feature>
<evidence type="ECO:0000256" key="6">
    <source>
        <dbReference type="ARBA" id="ARBA00023295"/>
    </source>
</evidence>
<dbReference type="InterPro" id="IPR006232">
    <property type="entry name" value="Suc6P_hydrolase"/>
</dbReference>
<comment type="pathway">
    <text evidence="1 9">Glycan biosynthesis; sucrose metabolism.</text>
</comment>
<dbReference type="SUPFAM" id="SSF49899">
    <property type="entry name" value="Concanavalin A-like lectins/glucanases"/>
    <property type="match status" value="1"/>
</dbReference>
<feature type="domain" description="Glycosyl hydrolase family 32 N-terminal" evidence="10">
    <location>
        <begin position="30"/>
        <end position="340"/>
    </location>
</feature>
<name>A0A1T4LMP1_9FIRM</name>
<keyword evidence="9" id="KW-0119">Carbohydrate metabolism</keyword>
<keyword evidence="6 8" id="KW-0326">Glycosidase</keyword>
<comment type="catalytic activity">
    <reaction evidence="8">
        <text>Hydrolysis of terminal non-reducing beta-D-fructofuranoside residues in beta-D-fructofuranosides.</text>
        <dbReference type="EC" id="3.2.1.26"/>
    </reaction>
</comment>
<dbReference type="SUPFAM" id="SSF75005">
    <property type="entry name" value="Arabinanase/levansucrase/invertase"/>
    <property type="match status" value="1"/>
</dbReference>
<dbReference type="Proteomes" id="UP000243297">
    <property type="component" value="Unassembled WGS sequence"/>
</dbReference>
<dbReference type="EMBL" id="FUWY01000002">
    <property type="protein sequence ID" value="SJZ55921.1"/>
    <property type="molecule type" value="Genomic_DNA"/>
</dbReference>
<comment type="subcellular location">
    <subcellularLocation>
        <location evidence="9">Cytoplasm</location>
    </subcellularLocation>
</comment>
<dbReference type="InterPro" id="IPR051214">
    <property type="entry name" value="GH32_Enzymes"/>
</dbReference>
<evidence type="ECO:0000256" key="8">
    <source>
        <dbReference type="RuleBase" id="RU362110"/>
    </source>
</evidence>
<proteinExistence type="inferred from homology"/>
<dbReference type="OrthoDB" id="9759709at2"/>
<reference evidence="13" key="1">
    <citation type="submission" date="2017-02" db="EMBL/GenBank/DDBJ databases">
        <authorList>
            <person name="Varghese N."/>
            <person name="Submissions S."/>
        </authorList>
    </citation>
    <scope>NUCLEOTIDE SEQUENCE [LARGE SCALE GENOMIC DNA]</scope>
    <source>
        <strain evidence="13">ATCC 25662</strain>
    </source>
</reference>
<dbReference type="PANTHER" id="PTHR43101:SF1">
    <property type="entry name" value="BETA-FRUCTOSIDASE"/>
    <property type="match status" value="1"/>
</dbReference>
<dbReference type="PANTHER" id="PTHR43101">
    <property type="entry name" value="BETA-FRUCTOSIDASE"/>
    <property type="match status" value="1"/>
</dbReference>
<dbReference type="InterPro" id="IPR013148">
    <property type="entry name" value="Glyco_hydro_32_N"/>
</dbReference>
<dbReference type="RefSeq" id="WP_078711392.1">
    <property type="nucleotide sequence ID" value="NZ_FUWY01000002.1"/>
</dbReference>
<sequence>MTKQDYLNQIGVKKELQKKIKNDPYRLGFHLMGPSGWVNDPNGLCQFKGTHHIYFQYTPFSPLWGMKCWGHYSTKDYLHFKEEEPFLYPDCSYDRDGVYSGSAFVEENQIHYFYTGNVKLLDKEYDYILEGREQNTLHITSNDGYTYDQKSLVLDHDDYPSDMSKHVRDPKVFKEGDDYYMVLGARDVNDCGLVLLYHSKDLEKWTFHMRIQTKNKFGYMWECPDLIELDGQKFLIICPQGVQQEKYQYQNVYQLGYFPIDLDLHNKSYRLKDFVEFDGGFDIYASQTYVDDLNRRILIAWMGIPDASYHNQQTIDCGWQHALTMPRELTQHKGKIFQKPIDELKNLRKSEYKELSVKQKEFVAEHDLIELILANINNDCFSCIVKEDIKINYEQGVLSFNIEPIGNGRTHRQMKIASLDKLHIFVDHSCIEIFVNDGEKTITSRFYSLKPNKIEIQGECDLELYQLDSMIIDYLSVE</sequence>
<evidence type="ECO:0000313" key="12">
    <source>
        <dbReference type="EMBL" id="SJZ55921.1"/>
    </source>
</evidence>
<dbReference type="GO" id="GO:0004564">
    <property type="term" value="F:beta-fructofuranosidase activity"/>
    <property type="evidence" value="ECO:0007669"/>
    <property type="project" value="UniProtKB-EC"/>
</dbReference>
<keyword evidence="13" id="KW-1185">Reference proteome</keyword>
<evidence type="ECO:0000256" key="7">
    <source>
        <dbReference type="ARBA" id="ARBA00033367"/>
    </source>
</evidence>
<dbReference type="InterPro" id="IPR013320">
    <property type="entry name" value="ConA-like_dom_sf"/>
</dbReference>
<keyword evidence="9" id="KW-0963">Cytoplasm</keyword>
<dbReference type="SMART" id="SM00640">
    <property type="entry name" value="Glyco_32"/>
    <property type="match status" value="1"/>
</dbReference>
<evidence type="ECO:0000256" key="1">
    <source>
        <dbReference type="ARBA" id="ARBA00004914"/>
    </source>
</evidence>